<evidence type="ECO:0000259" key="6">
    <source>
        <dbReference type="PROSITE" id="PS50075"/>
    </source>
</evidence>
<dbReference type="InterPro" id="IPR023213">
    <property type="entry name" value="CAT-like_dom_sf"/>
</dbReference>
<dbReference type="InterPro" id="IPR006162">
    <property type="entry name" value="Ppantetheine_attach_site"/>
</dbReference>
<feature type="compositionally biased region" description="Low complexity" evidence="5">
    <location>
        <begin position="450"/>
        <end position="466"/>
    </location>
</feature>
<keyword evidence="4" id="KW-0597">Phosphoprotein</keyword>
<accession>A0A136PTN3</accession>
<dbReference type="NCBIfam" id="TIGR01733">
    <property type="entry name" value="AA-adenyl-dom"/>
    <property type="match status" value="4"/>
</dbReference>
<evidence type="ECO:0000256" key="2">
    <source>
        <dbReference type="ARBA" id="ARBA00006432"/>
    </source>
</evidence>
<dbReference type="InterPro" id="IPR045851">
    <property type="entry name" value="AMP-bd_C_sf"/>
</dbReference>
<dbReference type="CDD" id="cd12117">
    <property type="entry name" value="A_NRPS_Srf_like"/>
    <property type="match status" value="2"/>
</dbReference>
<dbReference type="GO" id="GO:0003824">
    <property type="term" value="F:catalytic activity"/>
    <property type="evidence" value="ECO:0007669"/>
    <property type="project" value="InterPro"/>
</dbReference>
<dbReference type="FunFam" id="3.40.50.980:FF:000001">
    <property type="entry name" value="Non-ribosomal peptide synthetase"/>
    <property type="match status" value="1"/>
</dbReference>
<dbReference type="FunFam" id="3.30.300.30:FF:000010">
    <property type="entry name" value="Enterobactin synthetase component F"/>
    <property type="match status" value="4"/>
</dbReference>
<dbReference type="GO" id="GO:0008610">
    <property type="term" value="P:lipid biosynthetic process"/>
    <property type="evidence" value="ECO:0007669"/>
    <property type="project" value="UniProtKB-ARBA"/>
</dbReference>
<comment type="similarity">
    <text evidence="2">Belongs to the ATP-dependent AMP-binding enzyme family.</text>
</comment>
<feature type="region of interest" description="Disordered" evidence="5">
    <location>
        <begin position="422"/>
        <end position="466"/>
    </location>
</feature>
<evidence type="ECO:0000256" key="5">
    <source>
        <dbReference type="SAM" id="MobiDB-lite"/>
    </source>
</evidence>
<feature type="domain" description="Carrier" evidence="6">
    <location>
        <begin position="2485"/>
        <end position="2560"/>
    </location>
</feature>
<dbReference type="SUPFAM" id="SSF47336">
    <property type="entry name" value="ACP-like"/>
    <property type="match status" value="5"/>
</dbReference>
<dbReference type="Pfam" id="PF00550">
    <property type="entry name" value="PP-binding"/>
    <property type="match status" value="5"/>
</dbReference>
<dbReference type="PANTHER" id="PTHR45527:SF1">
    <property type="entry name" value="FATTY ACID SYNTHASE"/>
    <property type="match status" value="1"/>
</dbReference>
<keyword evidence="8" id="KW-1185">Reference proteome</keyword>
<keyword evidence="3" id="KW-0596">Phosphopantetheine</keyword>
<dbReference type="Gene3D" id="3.30.300.30">
    <property type="match status" value="4"/>
</dbReference>
<dbReference type="FunFam" id="1.10.1200.10:FF:000005">
    <property type="entry name" value="Nonribosomal peptide synthetase 1"/>
    <property type="match status" value="1"/>
</dbReference>
<evidence type="ECO:0000256" key="4">
    <source>
        <dbReference type="ARBA" id="ARBA00022553"/>
    </source>
</evidence>
<dbReference type="InterPro" id="IPR010071">
    <property type="entry name" value="AA_adenyl_dom"/>
</dbReference>
<dbReference type="FunFam" id="1.10.1200.10:FF:000016">
    <property type="entry name" value="Non-ribosomal peptide synthase"/>
    <property type="match status" value="3"/>
</dbReference>
<dbReference type="InterPro" id="IPR020845">
    <property type="entry name" value="AMP-binding_CS"/>
</dbReference>
<dbReference type="CDD" id="cd05930">
    <property type="entry name" value="A_NRPS"/>
    <property type="match status" value="1"/>
</dbReference>
<feature type="domain" description="Carrier" evidence="6">
    <location>
        <begin position="1450"/>
        <end position="1524"/>
    </location>
</feature>
<dbReference type="NCBIfam" id="NF003417">
    <property type="entry name" value="PRK04813.1"/>
    <property type="match status" value="4"/>
</dbReference>
<feature type="domain" description="Carrier" evidence="6">
    <location>
        <begin position="463"/>
        <end position="538"/>
    </location>
</feature>
<dbReference type="PANTHER" id="PTHR45527">
    <property type="entry name" value="NONRIBOSOMAL PEPTIDE SYNTHETASE"/>
    <property type="match status" value="1"/>
</dbReference>
<evidence type="ECO:0000256" key="3">
    <source>
        <dbReference type="ARBA" id="ARBA00022450"/>
    </source>
</evidence>
<dbReference type="InterPro" id="IPR009081">
    <property type="entry name" value="PP-bd_ACP"/>
</dbReference>
<proteinExistence type="inferred from homology"/>
<dbReference type="SUPFAM" id="SSF56801">
    <property type="entry name" value="Acetyl-CoA synthetase-like"/>
    <property type="match status" value="4"/>
</dbReference>
<dbReference type="GO" id="GO:0044550">
    <property type="term" value="P:secondary metabolite biosynthetic process"/>
    <property type="evidence" value="ECO:0007669"/>
    <property type="project" value="TreeGrafter"/>
</dbReference>
<organism evidence="7 8">
    <name type="scientific">Micromonospora rosaria</name>
    <dbReference type="NCBI Taxonomy" id="47874"/>
    <lineage>
        <taxon>Bacteria</taxon>
        <taxon>Bacillati</taxon>
        <taxon>Actinomycetota</taxon>
        <taxon>Actinomycetes</taxon>
        <taxon>Micromonosporales</taxon>
        <taxon>Micromonosporaceae</taxon>
        <taxon>Micromonospora</taxon>
    </lineage>
</organism>
<evidence type="ECO:0000313" key="8">
    <source>
        <dbReference type="Proteomes" id="UP000070620"/>
    </source>
</evidence>
<dbReference type="CDD" id="cd19544">
    <property type="entry name" value="E-C_NRPS"/>
    <property type="match status" value="1"/>
</dbReference>
<protein>
    <recommendedName>
        <fullName evidence="6">Carrier domain-containing protein</fullName>
    </recommendedName>
</protein>
<dbReference type="InterPro" id="IPR036736">
    <property type="entry name" value="ACP-like_sf"/>
</dbReference>
<name>A0A136PTN3_9ACTN</name>
<comment type="caution">
    <text evidence="7">The sequence shown here is derived from an EMBL/GenBank/DDBJ whole genome shotgun (WGS) entry which is preliminary data.</text>
</comment>
<dbReference type="GO" id="GO:0072330">
    <property type="term" value="P:monocarboxylic acid biosynthetic process"/>
    <property type="evidence" value="ECO:0007669"/>
    <property type="project" value="UniProtKB-ARBA"/>
</dbReference>
<dbReference type="InterPro" id="IPR020806">
    <property type="entry name" value="PKS_PP-bd"/>
</dbReference>
<feature type="region of interest" description="Disordered" evidence="5">
    <location>
        <begin position="4031"/>
        <end position="4050"/>
    </location>
</feature>
<dbReference type="Gene3D" id="3.40.50.980">
    <property type="match status" value="8"/>
</dbReference>
<dbReference type="PROSITE" id="PS00012">
    <property type="entry name" value="PHOSPHOPANTETHEINE"/>
    <property type="match status" value="4"/>
</dbReference>
<dbReference type="Pfam" id="PF00501">
    <property type="entry name" value="AMP-binding"/>
    <property type="match status" value="4"/>
</dbReference>
<dbReference type="SUPFAM" id="SSF52777">
    <property type="entry name" value="CoA-dependent acyltransferases"/>
    <property type="match status" value="10"/>
</dbReference>
<sequence>MWFVHRLRRDGVEYWRGEVVEIHGPVDVPLFRRAAELLIAEDETTRLRIVETPDGPRQFLGAAAPVRTLDVSGEADPWQAVLRHTRDEVGRPVDLATGPNVTTTLFQAGGDRFYWARVGHRCVQDGPGALVTVRRLAALYTALVTGGDPGAPLPGLGALLTAQEAYHRSARFAEDRRYWRDRLAGLAEPVTLAGRMASAGGVRLRHVRKLSVAHTDRLFEGAHRHGVRWSAVVLAATALYLARSTGAREVVLGVPVPVRYGDEVAATAGAVSTVLPVRLTVDPAGSVAGLLRHTGDRLAEALRHQRYGIERMSRDRGAVHPDRRLYGPLVDVVPDSDGIAFAGARATVRSITDGPVDDVSFVVQDRRGVGAGLRLDLAANPALYTGAALAAHAEGFVGVLDRLAAAEPQAPQAAIVAAVPAGTPPVVDGRTDTGRPGESLRPVDGAQERPAGPAPGSGTAGSGPSSPLEEVLCALVGQVLGRASVGTTDSFFDLGGDSPLAARLVGDVRSALGVEVPLRVVFDHPTVAALAAWAGAGGRTRPRIVPLSFAQRRLWFLGELTGSDGLYDIPSAVRLVGELDVAALRAALRDVIDRHEALRTVYPVVAGEPYQRVVETPPDPFDGAGDLPLRATLTPVGDREHVLALTVRHIAGDGWSMGLLWRDLSTAYAARRQGREPGWTPLPVQYVDYTLWQRELLSGDLYARQVAYWRDALADLPEEVPLPVDRPRPAVPSHRGGLVPIDVPAGLHARLTALAGSHGVTMFMVLHAAVAVLLARLGAGPDLPIGTPVAGRTDPALDDLVGSFVNTLVLRTDLAGNPSFAEVLGRVREAGLGAFEHQDLPFERLVEELSPVRSLARHPLFQVMVVLQSAPEVLPDLTGLRVEALPPGDLGAKFDLSFQFDEKGGLGGGLLYAADLFDRHTAQGIVTRLVRVLDAVSADPSRPVGRIDLLDAAERHELLVRRNRTARVVPATTVTELFADQVTRTPTAVAVTDRRGALTYTELDARANQVARLLVDRGVGPESLVAVWMERGRDLVAALLGVFKAGGTLLPLDPGHPEQRVLDTIADAAPAVVFSDRPVPGGVGPTDLAGLGTGPVGDRGLRPAHAAYVIYTSGSTGRPKGVVVEHRNLAAYLCRARTVYPGVDGTALVHSSVAFDLTVTALYTPLISGGTVHLAELHDDDARTAGADFMKVTPSHLALLGTLPEQVSPRRALLVGGEALTGEALAGWRERHPDVLVVNAYGPTELTVNCLDHRLEPGEPVPAGPVPIGLPFWNTRVYVLDGMLQPVPPGVPGELYVAGTGVARGYRGRAGLTAQRFVADPYAVGERMYRTGDRVRWTAAGVLEFVGRADEQVKIRGFRIEPAEVEAAVAACPGVTRAAVVVREDTPGDKRLVAYVVGGGVGVRAELARRLPDYLVPSAVVALDALPLTVSGKLDRRALPAPVYETSGGRPSTPREEIICAVFAEVLGLPSVGVTDDFFHLGGHSLLAVTLVERLRSRDVPVDVRTLFEAPTPQRLAAVAGGRKVAVAEAFVPPDASEVLPTMVPLAGLSRDELATVVAGVDGGAAAVADVYPLGPLQEGLFFHHRLADATAGTTDPYVVRLVLGFGSPGEVAAFLAALQVVIDRHDILRTTLEWEGIAHPVQVVHRRAVLPVTVVDDLAGVDLVDAELPPLDLRRAPLMAAHVHGTHVLLRMHHLTQDHTTLEVMLTEARAVLDGRAADLPEPLPYRAFVAQALLGVSREEHTAYFTRLLGDVTEPTAPFGVLDVRGDGRDVRHTRAVLDDGLAARMRAAARALGVTPATVFHVVWSRALAALSGRGDVVFGTVLFGRMQAGTGGDRVPGLFINTVPVRARVAGVGVGDAVRAMRSQLAETLGHEHAPLGLAQRASGVPAPAPLFTALFNYRYNETFLTGTGVGFELVAVRERTNYPLDVSVEDLGTGFGFTVHAVPPIDPEVVVAVLRATTAAVVRALETEPGRDLGSVDVLDGDLRHELVTRRNDTARDVPEVTIAELFAEQVARAPDAVAVVDGDRRLTYAALDADANRLAWLLRDRGVVPDALVAVLLPRSAELVVTLLAVLKAGGAYLPLDPDHPEQHLRSLLAAAGPVLTLTAADLAALPDDGPRTCPPGTAVPDNLAHVMFTSGSTGTPKGIAITQRAVVNFARDRCWPAGDALRLPLRSRQSFDGATLEIWVPLLTGGQVVVAPGDRFDAAVLRALVAGQGVDVVNLNAGLFRVLAEEDPTVFAGVREVLVGGDVVPARAVRAVLDTVPGITVRHLYGPTEVTVTTSQLAFTDPAGVGAVLPIGRPLDNTRVHVLDDRLRLVPPGVTGELYVSGTGVARGYLGQVGLTAQRFVADPFVAGGRMYRTGDVVRWSPDGVLEFVGRADDQVKIRGFRIEPAEVAAVVAEQPGVTQAAVVVREDSPGEKRLVAYVVGSAAGVRERVAQRLPEYLVPAAVVELDALPLSVNGKLDRAALPAPVYAGADRLDPSSPREELLCGVFADLLGLAAVGVTDNFFDLGGHSLLAMRLVARIRSVLGVEVPLRVVFESPTVAGLARWSAAGQPARPGVRPVSRPDVVPLSFAQRRLWFLGELTEQRRLYEITVAVRVTGDLDEPALRAALRDVVERHEVLRTVYPAVAGEPRQVVLEPPSTGDLPEEYPVRMTVAPVTGGARLVTLTVHHIAADGWSMRPLWRDLSVAYAARREGSAPGWSPLPVQYVDYTLWQRDLLDSGGLLQRQVDHWRAALAGAPEEVTLPVDRPRPAVASYAGGRVDIAIPADLHAAVVALARSRGVTVFMVLQAAVAVLVSRLGAGDDIVLGTPVAGRTDDALDDLVGLFVNTLVLRTDLSGDPTFAQVLGRVREVGLAAFEHQDVPFERLVEELAPARSMARHPLFQVFVALQNTAEPVLELAGTSVERVPAGPVTAKFDLDFQLLERVGPDGGAAGLTGWAVYATDLFDHTTVVTLVERLVRVLRTVTTDPATPVRAIDLLDDAERHRLLVEWNDTARHVPTGTVHGLFAAQAARTPDAVATVDARGALTYAELDARANRLAHRLVERGVGPDSLVAVLMDRCTDLVATLLAVLKAGGAYLPLDAKAPPARMRTVLGNHDVVTLLADRHWADVARDVTTGDLLIVDDDSFAAGPASAPVTATTDGNLGYVMFTSGSTGVPKGIATTHRDLVQLATDSCWDFTFPARSLLVSPYSFDATAYELWAPLLAGGRVVVPPKGQLDTATLRALIAEHGLSHMLLTAGLFRVIAEEDPGVFAGVHEVLTGGDVVSARAVRRVLETLPGLRVRQLYAPTEITLCGVQLEFTDPAQVGAVLPIGRPMDNTRVYVLDDLLRPVPPGVRGELYVAGAGVARGYLDRPALTSERFVADPFTGVGERMYRTGDVASWSAAGVLEFVGRADDQVKIRGFRIEPAEVEAVVAGQPGVDQAAVVVREDEPGEKRLVAYVVGSGVGVREHVARQLPEYMVPAAVVVVDALPVTANNKLDRAALPAPVYETASRAPSTLRQELLGTLFAEVLGLPAVGVTDNFFDLGGHSLLAMRLVARIRSVLGVEVPLRVVFESPSVAGLAEWASGGEEVRPRVRPVARPDRVPLSYAQVRLWLLNQIDGGSAYNSSFVLRLTGDLDVAALRAALRDVVDRHEVLRTVFPAVDGEPHQAVLDDPPAALTEIGAEEITAAAEHAFDLATEAPLRASLAATGEREHVLVLAMHHIAGDGWSMGPLWRDLSTAYRARRQGSAPGWSPLPVQYVDYTLWQRDLLDSGGLLQRQVDHWRRVLAGAPQELTLPFDRPRPAVASYAGGVTPVEIPADLHAALAGLARSQGVTMFMVLQAAVAVLLSRLGAGDDIVLGTPVAGRTDDALDDLVGFFVNTLVLRTDLSGDPTFAQVLGRVREVGLAAFEHQDVPFERLVEELAPARSMARHPLFQVVLALHNNAEPVLDLPGLRIDPLTPGGRSAKLDLNVQLTERFDQAGAPAGLTGGIVYAAELFDGSTVDMIVAGLLRVLRTVVADPDRHAGRIDLLDDAQRNRLLDRGRGPTRDVPPATVPELFGGHARRTPDAVAVVQGPEQLTYDELDRRANRFAHLLADCGVGLDDLVALVLPRSIDLVVAVLGAMKAGAAYVPVDPGYPAERIDRLLTGLKPAMVVDDRRTVTRTGDYPDTAPAVGLLPEHAAYVIFTSGSTGAPKGVVVSHRGIADLVAAQVDHLGIDGGSRVAQVFSPSFDASVWEMCGALLTGATLVLGPPDSPYEVLTDGAAGITHATVTPSALAALPADTVRVPTLVVAGEACPAELVAARSPGRRMINAYGPTETTVCATISDPLHGDGPVPIGRPITGTRVYVLDDRLRLVPPGVAGELYVSGAGLARGYLGQAALTTLRFVADPYTPGGRMYRTGDVVRWTPGEVLEFVGRSDDQVKIRGFRVEPAEVEAVVAEHVGVTRAAVVAREDAAAGTRLVAYVVGSAAGVRDFVARRLPDHMVPSAVVELDAFPLTANGKIDREALPAPGFTATGRGPSSPREEALCAIFAEVLGLPAVGVEDSFFDLGGHSLLAMRVASRVRSTLGVEMPIRTLFQSPTVERLAADLGSAPRARPALRRMRRPEEAS</sequence>
<dbReference type="InterPro" id="IPR001242">
    <property type="entry name" value="Condensation_dom"/>
</dbReference>
<gene>
    <name evidence="7" type="ORF">AWW66_11350</name>
</gene>
<comment type="cofactor">
    <cofactor evidence="1">
        <name>pantetheine 4'-phosphate</name>
        <dbReference type="ChEBI" id="CHEBI:47942"/>
    </cofactor>
</comment>
<dbReference type="GO" id="GO:0043041">
    <property type="term" value="P:amino acid activation for nonribosomal peptide biosynthetic process"/>
    <property type="evidence" value="ECO:0007669"/>
    <property type="project" value="TreeGrafter"/>
</dbReference>
<feature type="domain" description="Carrier" evidence="6">
    <location>
        <begin position="3504"/>
        <end position="3579"/>
    </location>
</feature>
<dbReference type="Gene3D" id="1.10.1200.10">
    <property type="entry name" value="ACP-like"/>
    <property type="match status" value="3"/>
</dbReference>
<dbReference type="Pfam" id="PF13193">
    <property type="entry name" value="AMP-binding_C"/>
    <property type="match status" value="4"/>
</dbReference>
<dbReference type="Gene3D" id="2.30.38.10">
    <property type="entry name" value="Luciferase, Domain 3"/>
    <property type="match status" value="4"/>
</dbReference>
<dbReference type="Gene3D" id="3.30.559.30">
    <property type="entry name" value="Nonribosomal peptide synthetase, condensation domain"/>
    <property type="match status" value="5"/>
</dbReference>
<evidence type="ECO:0000313" key="7">
    <source>
        <dbReference type="EMBL" id="KXK61849.1"/>
    </source>
</evidence>
<dbReference type="FunFam" id="2.30.38.10:FF:000001">
    <property type="entry name" value="Non-ribosomal peptide synthetase PvdI"/>
    <property type="match status" value="3"/>
</dbReference>
<dbReference type="EMBL" id="LRQV01000031">
    <property type="protein sequence ID" value="KXK61849.1"/>
    <property type="molecule type" value="Genomic_DNA"/>
</dbReference>
<dbReference type="Proteomes" id="UP000070620">
    <property type="component" value="Unassembled WGS sequence"/>
</dbReference>
<reference evidence="7 8" key="1">
    <citation type="submission" date="2016-01" db="EMBL/GenBank/DDBJ databases">
        <title>Whole genome sequence and analysis of Micromonospora rosaria DSM 803, which can produce antibacterial substance rosamicin.</title>
        <authorList>
            <person name="Yang H."/>
            <person name="He X."/>
            <person name="Zhu D."/>
        </authorList>
    </citation>
    <scope>NUCLEOTIDE SEQUENCE [LARGE SCALE GENOMIC DNA]</scope>
    <source>
        <strain evidence="7 8">DSM 803</strain>
    </source>
</reference>
<dbReference type="SMART" id="SM00823">
    <property type="entry name" value="PKS_PP"/>
    <property type="match status" value="5"/>
</dbReference>
<feature type="domain" description="Carrier" evidence="6">
    <location>
        <begin position="4511"/>
        <end position="4586"/>
    </location>
</feature>
<dbReference type="InterPro" id="IPR000873">
    <property type="entry name" value="AMP-dep_synth/lig_dom"/>
</dbReference>
<dbReference type="CDD" id="cd19540">
    <property type="entry name" value="LCL_NRPS-like"/>
    <property type="match status" value="3"/>
</dbReference>
<evidence type="ECO:0000256" key="1">
    <source>
        <dbReference type="ARBA" id="ARBA00001957"/>
    </source>
</evidence>
<dbReference type="PROSITE" id="PS00455">
    <property type="entry name" value="AMP_BINDING"/>
    <property type="match status" value="4"/>
</dbReference>
<dbReference type="InterPro" id="IPR029058">
    <property type="entry name" value="AB_hydrolase_fold"/>
</dbReference>
<dbReference type="Pfam" id="PF00668">
    <property type="entry name" value="Condensation"/>
    <property type="match status" value="7"/>
</dbReference>
<dbReference type="GO" id="GO:0005737">
    <property type="term" value="C:cytoplasm"/>
    <property type="evidence" value="ECO:0007669"/>
    <property type="project" value="TreeGrafter"/>
</dbReference>
<dbReference type="PROSITE" id="PS50075">
    <property type="entry name" value="CARRIER"/>
    <property type="match status" value="5"/>
</dbReference>
<dbReference type="InterPro" id="IPR025110">
    <property type="entry name" value="AMP-bd_C"/>
</dbReference>
<dbReference type="Gene3D" id="3.40.50.1820">
    <property type="entry name" value="alpha/beta hydrolase"/>
    <property type="match status" value="2"/>
</dbReference>
<dbReference type="GO" id="GO:0031177">
    <property type="term" value="F:phosphopantetheine binding"/>
    <property type="evidence" value="ECO:0007669"/>
    <property type="project" value="InterPro"/>
</dbReference>
<dbReference type="Gene3D" id="3.30.559.10">
    <property type="entry name" value="Chloramphenicol acetyltransferase-like domain"/>
    <property type="match status" value="5"/>
</dbReference>